<dbReference type="WBParaSite" id="PSU_v2.g10852.t1">
    <property type="protein sequence ID" value="PSU_v2.g10852.t1"/>
    <property type="gene ID" value="PSU_v2.g10852"/>
</dbReference>
<dbReference type="Gene3D" id="1.25.40.20">
    <property type="entry name" value="Ankyrin repeat-containing domain"/>
    <property type="match status" value="1"/>
</dbReference>
<name>A0A914XS92_9BILA</name>
<dbReference type="PROSITE" id="PS50088">
    <property type="entry name" value="ANK_REPEAT"/>
    <property type="match status" value="1"/>
</dbReference>
<proteinExistence type="predicted"/>
<dbReference type="AlphaFoldDB" id="A0A914XS92"/>
<feature type="repeat" description="ANK" evidence="1">
    <location>
        <begin position="136"/>
        <end position="168"/>
    </location>
</feature>
<evidence type="ECO:0000256" key="1">
    <source>
        <dbReference type="PROSITE-ProRule" id="PRU00023"/>
    </source>
</evidence>
<reference evidence="3" key="1">
    <citation type="submission" date="2022-11" db="UniProtKB">
        <authorList>
            <consortium name="WormBaseParasite"/>
        </authorList>
    </citation>
    <scope>IDENTIFICATION</scope>
</reference>
<dbReference type="Proteomes" id="UP000887577">
    <property type="component" value="Unplaced"/>
</dbReference>
<dbReference type="SUPFAM" id="SSF48403">
    <property type="entry name" value="Ankyrin repeat"/>
    <property type="match status" value="1"/>
</dbReference>
<protein>
    <submittedName>
        <fullName evidence="3">Ankyrin repeat protein</fullName>
    </submittedName>
</protein>
<keyword evidence="1" id="KW-0040">ANK repeat</keyword>
<dbReference type="PROSITE" id="PS50297">
    <property type="entry name" value="ANK_REP_REGION"/>
    <property type="match status" value="1"/>
</dbReference>
<evidence type="ECO:0000313" key="2">
    <source>
        <dbReference type="Proteomes" id="UP000887577"/>
    </source>
</evidence>
<organism evidence="2 3">
    <name type="scientific">Panagrolaimus superbus</name>
    <dbReference type="NCBI Taxonomy" id="310955"/>
    <lineage>
        <taxon>Eukaryota</taxon>
        <taxon>Metazoa</taxon>
        <taxon>Ecdysozoa</taxon>
        <taxon>Nematoda</taxon>
        <taxon>Chromadorea</taxon>
        <taxon>Rhabditida</taxon>
        <taxon>Tylenchina</taxon>
        <taxon>Panagrolaimomorpha</taxon>
        <taxon>Panagrolaimoidea</taxon>
        <taxon>Panagrolaimidae</taxon>
        <taxon>Panagrolaimus</taxon>
    </lineage>
</organism>
<dbReference type="SMART" id="SM00248">
    <property type="entry name" value="ANK"/>
    <property type="match status" value="2"/>
</dbReference>
<dbReference type="Pfam" id="PF12796">
    <property type="entry name" value="Ank_2"/>
    <property type="match status" value="1"/>
</dbReference>
<sequence>MLGAREDILKDLEIEEVFIKSLCDNYTFEEREKSLLNNIYKEKIKDFKEPPTVITDSIFEAEWDALSDDEILQIIEEKWKNFDIIQSFKMKLNKIDIYGETELHRAISSDATDLNHIKFLINECGYDEIIDKSDFAGITPLMKAVNIDRTDIVQYLLEKGAKSDATMRNTNTVY</sequence>
<accession>A0A914XS92</accession>
<dbReference type="InterPro" id="IPR036770">
    <property type="entry name" value="Ankyrin_rpt-contain_sf"/>
</dbReference>
<evidence type="ECO:0000313" key="3">
    <source>
        <dbReference type="WBParaSite" id="PSU_v2.g10852.t1"/>
    </source>
</evidence>
<keyword evidence="2" id="KW-1185">Reference proteome</keyword>
<dbReference type="InterPro" id="IPR002110">
    <property type="entry name" value="Ankyrin_rpt"/>
</dbReference>